<dbReference type="GO" id="GO:0120029">
    <property type="term" value="P:proton export across plasma membrane"/>
    <property type="evidence" value="ECO:0007669"/>
    <property type="project" value="InterPro"/>
</dbReference>
<dbReference type="OrthoDB" id="2190219at2759"/>
<comment type="similarity">
    <text evidence="2">Belongs to the fungal Na(+)/H(+) exchanger family.</text>
</comment>
<evidence type="ECO:0000256" key="5">
    <source>
        <dbReference type="ARBA" id="ARBA00022692"/>
    </source>
</evidence>
<keyword evidence="9 12" id="KW-0472">Membrane</keyword>
<evidence type="ECO:0000313" key="15">
    <source>
        <dbReference type="Proteomes" id="UP000298030"/>
    </source>
</evidence>
<feature type="transmembrane region" description="Helical" evidence="12">
    <location>
        <begin position="71"/>
        <end position="94"/>
    </location>
</feature>
<evidence type="ECO:0000256" key="12">
    <source>
        <dbReference type="SAM" id="Phobius"/>
    </source>
</evidence>
<dbReference type="GO" id="GO:0015385">
    <property type="term" value="F:sodium:proton antiporter activity"/>
    <property type="evidence" value="ECO:0007669"/>
    <property type="project" value="InterPro"/>
</dbReference>
<dbReference type="GO" id="GO:0036376">
    <property type="term" value="P:sodium ion export across plasma membrane"/>
    <property type="evidence" value="ECO:0007669"/>
    <property type="project" value="InterPro"/>
</dbReference>
<feature type="transmembrane region" description="Helical" evidence="12">
    <location>
        <begin position="12"/>
        <end position="32"/>
    </location>
</feature>
<feature type="transmembrane region" description="Helical" evidence="12">
    <location>
        <begin position="208"/>
        <end position="235"/>
    </location>
</feature>
<dbReference type="AlphaFoldDB" id="A0A4Y7T0U4"/>
<evidence type="ECO:0000256" key="6">
    <source>
        <dbReference type="ARBA" id="ARBA00022989"/>
    </source>
</evidence>
<evidence type="ECO:0000259" key="13">
    <source>
        <dbReference type="Pfam" id="PF00999"/>
    </source>
</evidence>
<feature type="transmembrane region" description="Helical" evidence="12">
    <location>
        <begin position="296"/>
        <end position="319"/>
    </location>
</feature>
<feature type="transmembrane region" description="Helical" evidence="12">
    <location>
        <begin position="256"/>
        <end position="284"/>
    </location>
</feature>
<evidence type="ECO:0000256" key="8">
    <source>
        <dbReference type="ARBA" id="ARBA00023065"/>
    </source>
</evidence>
<feature type="compositionally biased region" description="Basic and acidic residues" evidence="11">
    <location>
        <begin position="506"/>
        <end position="531"/>
    </location>
</feature>
<evidence type="ECO:0000256" key="11">
    <source>
        <dbReference type="SAM" id="MobiDB-lite"/>
    </source>
</evidence>
<keyword evidence="10" id="KW-0739">Sodium transport</keyword>
<keyword evidence="5 12" id="KW-0812">Transmembrane</keyword>
<accession>A0A4Y7T0U4</accession>
<comment type="subcellular location">
    <subcellularLocation>
        <location evidence="1">Membrane</location>
        <topology evidence="1">Multi-pass membrane protein</topology>
    </subcellularLocation>
</comment>
<evidence type="ECO:0000256" key="2">
    <source>
        <dbReference type="ARBA" id="ARBA00005248"/>
    </source>
</evidence>
<dbReference type="Proteomes" id="UP000298030">
    <property type="component" value="Unassembled WGS sequence"/>
</dbReference>
<keyword evidence="6 12" id="KW-1133">Transmembrane helix</keyword>
<name>A0A4Y7T0U4_COPMI</name>
<evidence type="ECO:0000256" key="4">
    <source>
        <dbReference type="ARBA" id="ARBA00022449"/>
    </source>
</evidence>
<dbReference type="PANTHER" id="PTHR31382:SF4">
    <property type="entry name" value="NA(+)_H(+) ANTIPORTER"/>
    <property type="match status" value="1"/>
</dbReference>
<sequence>MAFYPFEVTVPHIIYACLGGFIVLFGMFSLFLRERLYISEACWAFLFGVIIGPYCADIFNPRAWAHDEEAVNVITLELTRVILAVGVFAIGVELPKAYMKRHWKSLFFLLVPVMTWGWLVSAAFIYALIPGLNFLTSLAVAACLTPTDPILAAAVIGGKWADKHVPAHIRHLLAAESGCNDGAAFPFLFLSLYLLLDHPDTGAAIRDWFLLLWLYQVVLGVVLGAAIGIAFRYLMKFCERMDLIDRHSYVAQYLSLAMFTIGVCTLLGSDDLLAAFACGTAFAWDGFFNRQTEESVFSSVIDLLFNVAAFIYLGAWMPFNKFQDAELTLSVWRLLVIAILVLLFRRLPIMIAVYKWIPDVKNFREAVFCGHFGPMGIGTFQFPCPSRSCLKSFLGAVFISTLTLEIIHRAHKTEENSTNYHQIEMLVETIHPIVGFMVLTSITVHGLSIPSFSLGRRVHSVSRTWSRHATGQSLGGQPEWANQTTLVTRGDEKIVINRDDRRALEIDVERGSDSDKTKEGSGHSIEAKDFADEPESSTTPTDRLEIKVESPRDVKFQDIEDRRRSAGLHLTDLTPPAKVYTPPRRYSIPMQDLSMPEERMTGRGGETEEGTGETVSEWREGRSTVIERKKGPGEDVRILLLSFVVRIC</sequence>
<evidence type="ECO:0000256" key="1">
    <source>
        <dbReference type="ARBA" id="ARBA00004141"/>
    </source>
</evidence>
<dbReference type="InterPro" id="IPR004712">
    <property type="entry name" value="Na+/H+_antiporter_fungi"/>
</dbReference>
<protein>
    <recommendedName>
        <fullName evidence="13">Cation/H+ exchanger transmembrane domain-containing protein</fullName>
    </recommendedName>
</protein>
<comment type="caution">
    <text evidence="14">The sequence shown here is derived from an EMBL/GenBank/DDBJ whole genome shotgun (WGS) entry which is preliminary data.</text>
</comment>
<dbReference type="Pfam" id="PF00999">
    <property type="entry name" value="Na_H_Exchanger"/>
    <property type="match status" value="1"/>
</dbReference>
<dbReference type="InterPro" id="IPR006153">
    <property type="entry name" value="Cation/H_exchanger_TM"/>
</dbReference>
<feature type="transmembrane region" description="Helical" evidence="12">
    <location>
        <begin position="106"/>
        <end position="129"/>
    </location>
</feature>
<organism evidence="14 15">
    <name type="scientific">Coprinellus micaceus</name>
    <name type="common">Glistening ink-cap mushroom</name>
    <name type="synonym">Coprinus micaceus</name>
    <dbReference type="NCBI Taxonomy" id="71717"/>
    <lineage>
        <taxon>Eukaryota</taxon>
        <taxon>Fungi</taxon>
        <taxon>Dikarya</taxon>
        <taxon>Basidiomycota</taxon>
        <taxon>Agaricomycotina</taxon>
        <taxon>Agaricomycetes</taxon>
        <taxon>Agaricomycetidae</taxon>
        <taxon>Agaricales</taxon>
        <taxon>Agaricineae</taxon>
        <taxon>Psathyrellaceae</taxon>
        <taxon>Coprinellus</taxon>
    </lineage>
</organism>
<evidence type="ECO:0000256" key="7">
    <source>
        <dbReference type="ARBA" id="ARBA00023053"/>
    </source>
</evidence>
<dbReference type="STRING" id="71717.A0A4Y7T0U4"/>
<dbReference type="GO" id="GO:0005886">
    <property type="term" value="C:plasma membrane"/>
    <property type="evidence" value="ECO:0007669"/>
    <property type="project" value="InterPro"/>
</dbReference>
<dbReference type="GO" id="GO:0042391">
    <property type="term" value="P:regulation of membrane potential"/>
    <property type="evidence" value="ECO:0007669"/>
    <property type="project" value="InterPro"/>
</dbReference>
<evidence type="ECO:0000256" key="10">
    <source>
        <dbReference type="ARBA" id="ARBA00023201"/>
    </source>
</evidence>
<keyword evidence="3" id="KW-0813">Transport</keyword>
<feature type="region of interest" description="Disordered" evidence="11">
    <location>
        <begin position="597"/>
        <end position="618"/>
    </location>
</feature>
<reference evidence="14 15" key="1">
    <citation type="journal article" date="2019" name="Nat. Ecol. Evol.">
        <title>Megaphylogeny resolves global patterns of mushroom evolution.</title>
        <authorList>
            <person name="Varga T."/>
            <person name="Krizsan K."/>
            <person name="Foldi C."/>
            <person name="Dima B."/>
            <person name="Sanchez-Garcia M."/>
            <person name="Sanchez-Ramirez S."/>
            <person name="Szollosi G.J."/>
            <person name="Szarkandi J.G."/>
            <person name="Papp V."/>
            <person name="Albert L."/>
            <person name="Andreopoulos W."/>
            <person name="Angelini C."/>
            <person name="Antonin V."/>
            <person name="Barry K.W."/>
            <person name="Bougher N.L."/>
            <person name="Buchanan P."/>
            <person name="Buyck B."/>
            <person name="Bense V."/>
            <person name="Catcheside P."/>
            <person name="Chovatia M."/>
            <person name="Cooper J."/>
            <person name="Damon W."/>
            <person name="Desjardin D."/>
            <person name="Finy P."/>
            <person name="Geml J."/>
            <person name="Haridas S."/>
            <person name="Hughes K."/>
            <person name="Justo A."/>
            <person name="Karasinski D."/>
            <person name="Kautmanova I."/>
            <person name="Kiss B."/>
            <person name="Kocsube S."/>
            <person name="Kotiranta H."/>
            <person name="LaButti K.M."/>
            <person name="Lechner B.E."/>
            <person name="Liimatainen K."/>
            <person name="Lipzen A."/>
            <person name="Lukacs Z."/>
            <person name="Mihaltcheva S."/>
            <person name="Morgado L.N."/>
            <person name="Niskanen T."/>
            <person name="Noordeloos M.E."/>
            <person name="Ohm R.A."/>
            <person name="Ortiz-Santana B."/>
            <person name="Ovrebo C."/>
            <person name="Racz N."/>
            <person name="Riley R."/>
            <person name="Savchenko A."/>
            <person name="Shiryaev A."/>
            <person name="Soop K."/>
            <person name="Spirin V."/>
            <person name="Szebenyi C."/>
            <person name="Tomsovsky M."/>
            <person name="Tulloss R.E."/>
            <person name="Uehling J."/>
            <person name="Grigoriev I.V."/>
            <person name="Vagvolgyi C."/>
            <person name="Papp T."/>
            <person name="Martin F.M."/>
            <person name="Miettinen O."/>
            <person name="Hibbett D.S."/>
            <person name="Nagy L.G."/>
        </authorList>
    </citation>
    <scope>NUCLEOTIDE SEQUENCE [LARGE SCALE GENOMIC DNA]</scope>
    <source>
        <strain evidence="14 15">FP101781</strain>
    </source>
</reference>
<proteinExistence type="inferred from homology"/>
<dbReference type="PANTHER" id="PTHR31382">
    <property type="entry name" value="NA(+)/H(+) ANTIPORTER"/>
    <property type="match status" value="1"/>
</dbReference>
<evidence type="ECO:0000256" key="3">
    <source>
        <dbReference type="ARBA" id="ARBA00022448"/>
    </source>
</evidence>
<dbReference type="EMBL" id="QPFP01000037">
    <property type="protein sequence ID" value="TEB27777.1"/>
    <property type="molecule type" value="Genomic_DNA"/>
</dbReference>
<gene>
    <name evidence="14" type="ORF">FA13DRAFT_856775</name>
</gene>
<evidence type="ECO:0000313" key="14">
    <source>
        <dbReference type="EMBL" id="TEB27777.1"/>
    </source>
</evidence>
<feature type="region of interest" description="Disordered" evidence="11">
    <location>
        <begin position="506"/>
        <end position="549"/>
    </location>
</feature>
<feature type="domain" description="Cation/H+ exchanger transmembrane" evidence="13">
    <location>
        <begin position="27"/>
        <end position="450"/>
    </location>
</feature>
<keyword evidence="4" id="KW-0050">Antiport</keyword>
<dbReference type="FunFam" id="1.20.1530.20:FF:000015">
    <property type="entry name" value="Na(+)/H(+) antiporter 2"/>
    <property type="match status" value="1"/>
</dbReference>
<feature type="transmembrane region" description="Helical" evidence="12">
    <location>
        <begin position="331"/>
        <end position="354"/>
    </location>
</feature>
<dbReference type="GO" id="GO:0030007">
    <property type="term" value="P:intracellular potassium ion homeostasis"/>
    <property type="evidence" value="ECO:0007669"/>
    <property type="project" value="TreeGrafter"/>
</dbReference>
<keyword evidence="7" id="KW-0915">Sodium</keyword>
<keyword evidence="15" id="KW-1185">Reference proteome</keyword>
<keyword evidence="8" id="KW-0406">Ion transport</keyword>
<feature type="transmembrane region" description="Helical" evidence="12">
    <location>
        <begin position="41"/>
        <end position="59"/>
    </location>
</feature>
<evidence type="ECO:0000256" key="9">
    <source>
        <dbReference type="ARBA" id="ARBA00023136"/>
    </source>
</evidence>